<dbReference type="EMBL" id="MN096355">
    <property type="protein sequence ID" value="QDK01116.1"/>
    <property type="molecule type" value="Genomic_DNA"/>
</dbReference>
<reference evidence="2 3" key="1">
    <citation type="submission" date="2019-06" db="EMBL/GenBank/DDBJ databases">
        <authorList>
            <person name="English H.B."/>
            <person name="Hanline L.C."/>
            <person name="Salsman M.A."/>
            <person name="Wilgus G.V."/>
            <person name="Purks T."/>
            <person name="Korey C.A."/>
            <person name="Delesalle V.A."/>
            <person name="Garlena R.A."/>
            <person name="Russell D.A."/>
            <person name="Pope W.H."/>
            <person name="Jacobs-Sera D."/>
            <person name="Hatfull G.F."/>
        </authorList>
    </citation>
    <scope>NUCLEOTIDE SEQUENCE [LARGE SCALE GENOMIC DNA]</scope>
</reference>
<name>A0A514TWP7_9CAUD</name>
<gene>
    <name evidence="2" type="primary">10</name>
    <name evidence="2" type="ORF">SEA_PURKY_10</name>
</gene>
<feature type="region of interest" description="Disordered" evidence="1">
    <location>
        <begin position="60"/>
        <end position="96"/>
    </location>
</feature>
<evidence type="ECO:0000313" key="2">
    <source>
        <dbReference type="EMBL" id="QDK01116.1"/>
    </source>
</evidence>
<feature type="compositionally biased region" description="Low complexity" evidence="1">
    <location>
        <begin position="75"/>
        <end position="84"/>
    </location>
</feature>
<protein>
    <submittedName>
        <fullName evidence="2">Uncharacterized protein</fullName>
    </submittedName>
</protein>
<dbReference type="KEGG" id="vg:60336857"/>
<organism evidence="2 3">
    <name type="scientific">Mycobacterium phage Purky</name>
    <dbReference type="NCBI Taxonomy" id="2593351"/>
    <lineage>
        <taxon>Viruses</taxon>
        <taxon>Duplodnaviria</taxon>
        <taxon>Heunggongvirae</taxon>
        <taxon>Uroviricota</taxon>
        <taxon>Caudoviricetes</taxon>
        <taxon>Pclasvirinae</taxon>
        <taxon>Purkyvirus</taxon>
        <taxon>Purkyvirus purky</taxon>
    </lineage>
</organism>
<accession>A0A514TWP7</accession>
<proteinExistence type="predicted"/>
<evidence type="ECO:0000256" key="1">
    <source>
        <dbReference type="SAM" id="MobiDB-lite"/>
    </source>
</evidence>
<keyword evidence="3" id="KW-1185">Reference proteome</keyword>
<feature type="compositionally biased region" description="Acidic residues" evidence="1">
    <location>
        <begin position="85"/>
        <end position="96"/>
    </location>
</feature>
<sequence>MSYTITDEVVVIRDGAAVHYTRAQIGQTIELTDDEAALLLDTGKVLPHVTVTVDGVEVQGEIASRPDDAEPGVQLDPEGVVDPLPDLDDSVDDDED</sequence>
<dbReference type="Proteomes" id="UP000320930">
    <property type="component" value="Segment"/>
</dbReference>
<dbReference type="RefSeq" id="YP_009965133.1">
    <property type="nucleotide sequence ID" value="NC_051739.1"/>
</dbReference>
<evidence type="ECO:0000313" key="3">
    <source>
        <dbReference type="Proteomes" id="UP000320930"/>
    </source>
</evidence>
<dbReference type="GeneID" id="60336857"/>